<dbReference type="Proteomes" id="UP000569732">
    <property type="component" value="Unassembled WGS sequence"/>
</dbReference>
<protein>
    <recommendedName>
        <fullName evidence="4">Surface antigen domain-containing protein</fullName>
    </recommendedName>
</protein>
<keyword evidence="3" id="KW-1185">Reference proteome</keyword>
<accession>A0A853I527</accession>
<dbReference type="RefSeq" id="WP_180570467.1">
    <property type="nucleotide sequence ID" value="NZ_JACCKB010000042.1"/>
</dbReference>
<reference evidence="2 3" key="1">
    <citation type="submission" date="2020-07" db="EMBL/GenBank/DDBJ databases">
        <title>Endozoicomonas sp. nov., isolated from sediment.</title>
        <authorList>
            <person name="Gu T."/>
        </authorList>
    </citation>
    <scope>NUCLEOTIDE SEQUENCE [LARGE SCALE GENOMIC DNA]</scope>
    <source>
        <strain evidence="2 3">SM1973</strain>
    </source>
</reference>
<name>A0A853I527_9GAMM</name>
<dbReference type="EMBL" id="JACCKB010000042">
    <property type="protein sequence ID" value="NYZ68453.1"/>
    <property type="molecule type" value="Genomic_DNA"/>
</dbReference>
<dbReference type="PROSITE" id="PS51257">
    <property type="entry name" value="PROKAR_LIPOPROTEIN"/>
    <property type="match status" value="1"/>
</dbReference>
<comment type="caution">
    <text evidence="2">The sequence shown here is derived from an EMBL/GenBank/DDBJ whole genome shotgun (WGS) entry which is preliminary data.</text>
</comment>
<proteinExistence type="predicted"/>
<evidence type="ECO:0008006" key="4">
    <source>
        <dbReference type="Google" id="ProtNLM"/>
    </source>
</evidence>
<gene>
    <name evidence="2" type="ORF">H0A36_20765</name>
</gene>
<feature type="signal peptide" evidence="1">
    <location>
        <begin position="1"/>
        <end position="22"/>
    </location>
</feature>
<evidence type="ECO:0000256" key="1">
    <source>
        <dbReference type="SAM" id="SignalP"/>
    </source>
</evidence>
<organism evidence="2 3">
    <name type="scientific">Spartinivicinus marinus</name>
    <dbReference type="NCBI Taxonomy" id="2994442"/>
    <lineage>
        <taxon>Bacteria</taxon>
        <taxon>Pseudomonadati</taxon>
        <taxon>Pseudomonadota</taxon>
        <taxon>Gammaproteobacteria</taxon>
        <taxon>Oceanospirillales</taxon>
        <taxon>Zooshikellaceae</taxon>
        <taxon>Spartinivicinus</taxon>
    </lineage>
</organism>
<evidence type="ECO:0000313" key="3">
    <source>
        <dbReference type="Proteomes" id="UP000569732"/>
    </source>
</evidence>
<dbReference type="AlphaFoldDB" id="A0A853I527"/>
<feature type="chain" id="PRO_5032466820" description="Surface antigen domain-containing protein" evidence="1">
    <location>
        <begin position="23"/>
        <end position="153"/>
    </location>
</feature>
<sequence>MKNISVATIAGLVLIILSGCQAATKKPAGSEENTDQTELVEIWEFERSHILKWTLWSYDSEIDLSSISDQDESVIQQAFADFGEGEYRQWRNQKLGTFGFSAGSTYTNSEGEACRNYSISVEIDSNGSITRESRPAIACLQSSNKWEFKRSIL</sequence>
<evidence type="ECO:0000313" key="2">
    <source>
        <dbReference type="EMBL" id="NYZ68453.1"/>
    </source>
</evidence>
<keyword evidence="1" id="KW-0732">Signal</keyword>